<evidence type="ECO:0000256" key="7">
    <source>
        <dbReference type="ARBA" id="ARBA00023284"/>
    </source>
</evidence>
<dbReference type="InterPro" id="IPR016156">
    <property type="entry name" value="FAD/NAD-linked_Rdtase_dimer_sf"/>
</dbReference>
<accession>A0A7L7KUT8</accession>
<dbReference type="SUPFAM" id="SSF55424">
    <property type="entry name" value="FAD/NAD-linked reductases, dimerisation (C-terminal) domain"/>
    <property type="match status" value="1"/>
</dbReference>
<keyword evidence="4" id="KW-0274">FAD</keyword>
<dbReference type="InterPro" id="IPR004099">
    <property type="entry name" value="Pyr_nucl-diS_OxRdtase_dimer"/>
</dbReference>
<dbReference type="EMBL" id="CP049366">
    <property type="protein sequence ID" value="QMT83425.1"/>
    <property type="molecule type" value="Genomic_DNA"/>
</dbReference>
<dbReference type="RefSeq" id="WP_059074136.1">
    <property type="nucleotide sequence ID" value="NZ_CP049366.1"/>
</dbReference>
<dbReference type="Pfam" id="PF07992">
    <property type="entry name" value="Pyr_redox_2"/>
    <property type="match status" value="1"/>
</dbReference>
<dbReference type="InterPro" id="IPR036188">
    <property type="entry name" value="FAD/NAD-bd_sf"/>
</dbReference>
<keyword evidence="5" id="KW-0560">Oxidoreductase</keyword>
<dbReference type="KEGG" id="cpab:G6534_01620"/>
<dbReference type="PANTHER" id="PTHR43429:SF1">
    <property type="entry name" value="NAD(P)H SULFUR OXIDOREDUCTASE (COA-DEPENDENT)"/>
    <property type="match status" value="1"/>
</dbReference>
<dbReference type="Gene3D" id="3.30.390.30">
    <property type="match status" value="1"/>
</dbReference>
<dbReference type="PANTHER" id="PTHR43429">
    <property type="entry name" value="PYRIDINE NUCLEOTIDE-DISULFIDE OXIDOREDUCTASE DOMAIN-CONTAINING"/>
    <property type="match status" value="1"/>
</dbReference>
<evidence type="ECO:0000256" key="4">
    <source>
        <dbReference type="ARBA" id="ARBA00022827"/>
    </source>
</evidence>
<evidence type="ECO:0000256" key="1">
    <source>
        <dbReference type="ARBA" id="ARBA00001974"/>
    </source>
</evidence>
<feature type="domain" description="Pyridine nucleotide-disulphide oxidoreductase dimerisation" evidence="8">
    <location>
        <begin position="331"/>
        <end position="428"/>
    </location>
</feature>
<evidence type="ECO:0000313" key="11">
    <source>
        <dbReference type="Proteomes" id="UP000514410"/>
    </source>
</evidence>
<evidence type="ECO:0000313" key="10">
    <source>
        <dbReference type="EMBL" id="QMT83425.1"/>
    </source>
</evidence>
<dbReference type="InterPro" id="IPR050260">
    <property type="entry name" value="FAD-bd_OxRdtase"/>
</dbReference>
<protein>
    <submittedName>
        <fullName evidence="10">FAD-dependent oxidoreductase</fullName>
    </submittedName>
</protein>
<evidence type="ECO:0000259" key="9">
    <source>
        <dbReference type="Pfam" id="PF07992"/>
    </source>
</evidence>
<keyword evidence="7" id="KW-0676">Redox-active center</keyword>
<evidence type="ECO:0000256" key="2">
    <source>
        <dbReference type="ARBA" id="ARBA00009130"/>
    </source>
</evidence>
<dbReference type="Gene3D" id="3.50.50.60">
    <property type="entry name" value="FAD/NAD(P)-binding domain"/>
    <property type="match status" value="2"/>
</dbReference>
<dbReference type="PRINTS" id="PR00368">
    <property type="entry name" value="FADPNR"/>
</dbReference>
<keyword evidence="6" id="KW-0558">Oxidation</keyword>
<dbReference type="AlphaFoldDB" id="A0A7L7KUT8"/>
<name>A0A7L7KUT8_9LACO</name>
<evidence type="ECO:0000256" key="6">
    <source>
        <dbReference type="ARBA" id="ARBA00023097"/>
    </source>
</evidence>
<sequence>MKVVVIGCTHAGTAAVEQILAEHPGTKVTVYERDDNISFLSCGIALYLGHKVKHLEDMFYADPKDLEKLGAKVYMKHDVLKIDSKNKTIMCEDMKTHQIINDTYDKLIMTTGSTVAVPPIMGISDTRILMCKSYAQAEAIYETAKKYKHIAIVGGGYIGVELAESYANTDHDVSLIQSRDQVLNNYLDKDMSQNVINLLKEHEVNIYLNERVTGFTRDEDDNVVIETTKDDHKADLVIVCTGFVANTELLRGQVDMDRHGAIIINEYTQTSDPDIYAAGDACTVIFNPTGKHAYMPLATNAIRQGALAGTNVFGNTKKYMGTQATSAMELFGYTIASTGLTLRHALHSNINADTVIYHDYYRPKYMPTTEMLTVRLVYNKDNHLILGAQFFSKHEVAQSANTLSVCIQNKNTIDDLAYMDMLFQPNYDNPFNYLNLVAQEAVAKEREAKTN</sequence>
<organism evidence="10 11">
    <name type="scientific">Companilactobacillus pabuli</name>
    <dbReference type="NCBI Taxonomy" id="2714036"/>
    <lineage>
        <taxon>Bacteria</taxon>
        <taxon>Bacillati</taxon>
        <taxon>Bacillota</taxon>
        <taxon>Bacilli</taxon>
        <taxon>Lactobacillales</taxon>
        <taxon>Lactobacillaceae</taxon>
        <taxon>Companilactobacillus</taxon>
    </lineage>
</organism>
<evidence type="ECO:0000259" key="8">
    <source>
        <dbReference type="Pfam" id="PF02852"/>
    </source>
</evidence>
<keyword evidence="3" id="KW-0285">Flavoprotein</keyword>
<gene>
    <name evidence="10" type="ORF">G6534_01620</name>
</gene>
<dbReference type="InterPro" id="IPR023753">
    <property type="entry name" value="FAD/NAD-binding_dom"/>
</dbReference>
<keyword evidence="11" id="KW-1185">Reference proteome</keyword>
<dbReference type="SUPFAM" id="SSF51905">
    <property type="entry name" value="FAD/NAD(P)-binding domain"/>
    <property type="match status" value="1"/>
</dbReference>
<evidence type="ECO:0000256" key="5">
    <source>
        <dbReference type="ARBA" id="ARBA00023002"/>
    </source>
</evidence>
<dbReference type="Proteomes" id="UP000514410">
    <property type="component" value="Chromosome"/>
</dbReference>
<comment type="similarity">
    <text evidence="2">Belongs to the class-III pyridine nucleotide-disulfide oxidoreductase family.</text>
</comment>
<dbReference type="GO" id="GO:0016491">
    <property type="term" value="F:oxidoreductase activity"/>
    <property type="evidence" value="ECO:0007669"/>
    <property type="project" value="UniProtKB-KW"/>
</dbReference>
<evidence type="ECO:0000256" key="3">
    <source>
        <dbReference type="ARBA" id="ARBA00022630"/>
    </source>
</evidence>
<dbReference type="PRINTS" id="PR00411">
    <property type="entry name" value="PNDRDTASEI"/>
</dbReference>
<comment type="cofactor">
    <cofactor evidence="1">
        <name>FAD</name>
        <dbReference type="ChEBI" id="CHEBI:57692"/>
    </cofactor>
</comment>
<feature type="domain" description="FAD/NAD(P)-binding" evidence="9">
    <location>
        <begin position="1"/>
        <end position="305"/>
    </location>
</feature>
<dbReference type="Pfam" id="PF02852">
    <property type="entry name" value="Pyr_redox_dim"/>
    <property type="match status" value="1"/>
</dbReference>
<proteinExistence type="inferred from homology"/>
<reference evidence="10 11" key="1">
    <citation type="submission" date="2020-02" db="EMBL/GenBank/DDBJ databases">
        <title>Complete Genome Sequence of Lactobacillus sp. NFFJ11 Isolated from animal feed.</title>
        <authorList>
            <person name="Jung J.Y."/>
        </authorList>
    </citation>
    <scope>NUCLEOTIDE SEQUENCE [LARGE SCALE GENOMIC DNA]</scope>
    <source>
        <strain evidence="10 11">NFFJ11</strain>
    </source>
</reference>